<dbReference type="STRING" id="1715989.NITINOP_1010"/>
<dbReference type="RefSeq" id="WP_062483718.1">
    <property type="nucleotide sequence ID" value="NZ_LN885086.1"/>
</dbReference>
<dbReference type="InterPro" id="IPR019267">
    <property type="entry name" value="CRISPR-assoc_Cas6_C"/>
</dbReference>
<evidence type="ECO:0000313" key="3">
    <source>
        <dbReference type="Proteomes" id="UP000066284"/>
    </source>
</evidence>
<evidence type="ECO:0000313" key="2">
    <source>
        <dbReference type="EMBL" id="CUQ65985.1"/>
    </source>
</evidence>
<evidence type="ECO:0000259" key="1">
    <source>
        <dbReference type="Pfam" id="PF10040"/>
    </source>
</evidence>
<dbReference type="OrthoDB" id="9787241at2"/>
<dbReference type="KEGG" id="nio:NITINOP_1010"/>
<dbReference type="Pfam" id="PF10040">
    <property type="entry name" value="CRISPR_Cas6"/>
    <property type="match status" value="1"/>
</dbReference>
<reference evidence="3" key="1">
    <citation type="submission" date="2015-09" db="EMBL/GenBank/DDBJ databases">
        <authorList>
            <person name="Daims H."/>
        </authorList>
    </citation>
    <scope>NUCLEOTIDE SEQUENCE [LARGE SCALE GENOMIC DNA]</scope>
</reference>
<keyword evidence="3" id="KW-1185">Reference proteome</keyword>
<dbReference type="Gene3D" id="3.30.70.1900">
    <property type="match status" value="1"/>
</dbReference>
<accession>A0A0S4KNF8</accession>
<sequence length="336" mass="37165">MIDSCPRDHGHATGLPLSFGRFTATFRLDGPLALPVYAGSLFRGSFGWALMQAVCVTRAHDCPPCALRDRCVYPWVFETPPPADAKIMRKYPAAPHPFVLIPPEGGRTIGAGQTVELGLTLFGRTVAWLPHFIFALERMGRAGLGGRRTTASLVTVDGRLDGHRHPVYGADERTLRGVEAFTERRILPRVPPEAGEPALSQRVAIEILSPLRIRYREHLAARLDFHVLIRSLLRRLAHLSYFHCGGDPSIVAFRDWIALAQEVRTVSSSLTWSDWTRYSSRQRTEMELGGVTGTVVFEGPLAPFLPLLRLGEVAHAGKGTSFGLGRYRLHDVGWSS</sequence>
<feature type="domain" description="CRISPR-associated protein Cas6 C-terminal" evidence="1">
    <location>
        <begin position="205"/>
        <end position="327"/>
    </location>
</feature>
<protein>
    <recommendedName>
        <fullName evidence="1">CRISPR-associated protein Cas6 C-terminal domain-containing protein</fullName>
    </recommendedName>
</protein>
<proteinExistence type="predicted"/>
<dbReference type="EMBL" id="LN885086">
    <property type="protein sequence ID" value="CUQ65985.1"/>
    <property type="molecule type" value="Genomic_DNA"/>
</dbReference>
<name>A0A0S4KNF8_9BACT</name>
<gene>
    <name evidence="2" type="ORF">NITINOP_1010</name>
</gene>
<dbReference type="AlphaFoldDB" id="A0A0S4KNF8"/>
<organism evidence="2 3">
    <name type="scientific">Candidatus Nitrospira inopinata</name>
    <dbReference type="NCBI Taxonomy" id="1715989"/>
    <lineage>
        <taxon>Bacteria</taxon>
        <taxon>Pseudomonadati</taxon>
        <taxon>Nitrospirota</taxon>
        <taxon>Nitrospiria</taxon>
        <taxon>Nitrospirales</taxon>
        <taxon>Nitrospiraceae</taxon>
        <taxon>Nitrospira</taxon>
    </lineage>
</organism>
<dbReference type="Proteomes" id="UP000066284">
    <property type="component" value="Chromosome 1"/>
</dbReference>